<dbReference type="GO" id="GO:0022857">
    <property type="term" value="F:transmembrane transporter activity"/>
    <property type="evidence" value="ECO:0007669"/>
    <property type="project" value="InterPro"/>
</dbReference>
<feature type="transmembrane region" description="Helical" evidence="5">
    <location>
        <begin position="433"/>
        <end position="451"/>
    </location>
</feature>
<organism evidence="6 7">
    <name type="scientific">Ferrithrix thermotolerans DSM 19514</name>
    <dbReference type="NCBI Taxonomy" id="1121881"/>
    <lineage>
        <taxon>Bacteria</taxon>
        <taxon>Bacillati</taxon>
        <taxon>Actinomycetota</taxon>
        <taxon>Acidimicrobiia</taxon>
        <taxon>Acidimicrobiales</taxon>
        <taxon>Acidimicrobiaceae</taxon>
        <taxon>Ferrithrix</taxon>
    </lineage>
</organism>
<dbReference type="EMBL" id="FQUL01000041">
    <property type="protein sequence ID" value="SHE94383.1"/>
    <property type="molecule type" value="Genomic_DNA"/>
</dbReference>
<evidence type="ECO:0000256" key="3">
    <source>
        <dbReference type="ARBA" id="ARBA00022989"/>
    </source>
</evidence>
<feature type="transmembrane region" description="Helical" evidence="5">
    <location>
        <begin position="284"/>
        <end position="303"/>
    </location>
</feature>
<feature type="transmembrane region" description="Helical" evidence="5">
    <location>
        <begin position="20"/>
        <end position="41"/>
    </location>
</feature>
<protein>
    <submittedName>
        <fullName evidence="6">Amino acid/polyamine/organocation transporter, APC superfamily (TC 2.A.3)</fullName>
    </submittedName>
</protein>
<feature type="transmembrane region" description="Helical" evidence="5">
    <location>
        <begin position="499"/>
        <end position="519"/>
    </location>
</feature>
<keyword evidence="3 5" id="KW-1133">Transmembrane helix</keyword>
<evidence type="ECO:0000256" key="4">
    <source>
        <dbReference type="ARBA" id="ARBA00023136"/>
    </source>
</evidence>
<dbReference type="InterPro" id="IPR002293">
    <property type="entry name" value="AA/rel_permease1"/>
</dbReference>
<sequence>MSTVQGGGGQLRREMSRLDLVMAGLGAIIGSGWLFGVLYAANDAGPAAVLGWVIGGIAVILIGLVYAELSGMLPEAGGIARYPHFTHGSLVGFIMGWGAFIAYSTVPAIEAEAVVQYSEHYITSFNNSTFLRLVVEALLLVLFFAINSYGVKAYAKTNTIVTAIKFIMPTLTILVFLFVASHWSNYSYQPPMASKVPGGFAPYGVAGVLKAVALSGIVFSFLGFRQAVDMAGEAKNPQRDVPRAIMTAIGLAIVLYVMLQVVFIAGIAPSALSKGWAALNFTSPFAQVASALGLGWLATLLYADAVISPAGTGNVYLASTARVVYAGAANKYLTKRFLTLTDKGGVPILGLVVTLIFGILALLPFPSWQSLVGVISSATVFTYMIGPVSAAVLRKNHPDAHRPYRQGALEVVGPLAFIVGTLIIYWSGWNIDWKLIVAILVGTLIYGIAAARPNTTLDKVDAAALKSGVWLIVYLLVMLAMTYFGSATFGAPFNKGKGLIHYPLDLVVVVVLSLVFYYWGVASGRKTQAGIDAFDRADRDRLERNKAEQSTLR</sequence>
<keyword evidence="7" id="KW-1185">Reference proteome</keyword>
<dbReference type="PANTHER" id="PTHR47547:SF1">
    <property type="entry name" value="ASPARTATE-PROTON SYMPORTER"/>
    <property type="match status" value="1"/>
</dbReference>
<dbReference type="Gene3D" id="1.20.1740.10">
    <property type="entry name" value="Amino acid/polyamine transporter I"/>
    <property type="match status" value="1"/>
</dbReference>
<dbReference type="GO" id="GO:0016020">
    <property type="term" value="C:membrane"/>
    <property type="evidence" value="ECO:0007669"/>
    <property type="project" value="UniProtKB-SubCell"/>
</dbReference>
<feature type="transmembrane region" description="Helical" evidence="5">
    <location>
        <begin position="163"/>
        <end position="183"/>
    </location>
</feature>
<evidence type="ECO:0000256" key="2">
    <source>
        <dbReference type="ARBA" id="ARBA00022692"/>
    </source>
</evidence>
<dbReference type="AlphaFoldDB" id="A0A1M4XM86"/>
<dbReference type="Pfam" id="PF13520">
    <property type="entry name" value="AA_permease_2"/>
    <property type="match status" value="1"/>
</dbReference>
<keyword evidence="2 5" id="KW-0812">Transmembrane</keyword>
<dbReference type="InterPro" id="IPR052962">
    <property type="entry name" value="AA_Transporter_AGT"/>
</dbReference>
<dbReference type="Proteomes" id="UP000184295">
    <property type="component" value="Unassembled WGS sequence"/>
</dbReference>
<feature type="transmembrane region" description="Helical" evidence="5">
    <location>
        <begin position="408"/>
        <end position="427"/>
    </location>
</feature>
<dbReference type="RefSeq" id="WP_072792157.1">
    <property type="nucleotide sequence ID" value="NZ_FQUL01000041.1"/>
</dbReference>
<reference evidence="7" key="1">
    <citation type="submission" date="2016-11" db="EMBL/GenBank/DDBJ databases">
        <authorList>
            <person name="Varghese N."/>
            <person name="Submissions S."/>
        </authorList>
    </citation>
    <scope>NUCLEOTIDE SEQUENCE [LARGE SCALE GENOMIC DNA]</scope>
    <source>
        <strain evidence="7">DSM 19514</strain>
    </source>
</reference>
<feature type="transmembrane region" description="Helical" evidence="5">
    <location>
        <begin position="345"/>
        <end position="365"/>
    </location>
</feature>
<evidence type="ECO:0000313" key="7">
    <source>
        <dbReference type="Proteomes" id="UP000184295"/>
    </source>
</evidence>
<name>A0A1M4XM86_9ACTN</name>
<evidence type="ECO:0000256" key="5">
    <source>
        <dbReference type="SAM" id="Phobius"/>
    </source>
</evidence>
<accession>A0A1M4XM86</accession>
<feature type="transmembrane region" description="Helical" evidence="5">
    <location>
        <begin position="203"/>
        <end position="224"/>
    </location>
</feature>
<feature type="transmembrane region" description="Helical" evidence="5">
    <location>
        <begin position="245"/>
        <end position="272"/>
    </location>
</feature>
<dbReference type="PANTHER" id="PTHR47547">
    <property type="match status" value="1"/>
</dbReference>
<gene>
    <name evidence="6" type="ORF">SAMN02745225_02065</name>
</gene>
<feature type="transmembrane region" description="Helical" evidence="5">
    <location>
        <begin position="90"/>
        <end position="109"/>
    </location>
</feature>
<dbReference type="OrthoDB" id="9762947at2"/>
<dbReference type="STRING" id="1121881.SAMN02745225_02065"/>
<dbReference type="PIRSF" id="PIRSF006060">
    <property type="entry name" value="AA_transporter"/>
    <property type="match status" value="1"/>
</dbReference>
<feature type="transmembrane region" description="Helical" evidence="5">
    <location>
        <begin position="129"/>
        <end position="151"/>
    </location>
</feature>
<feature type="transmembrane region" description="Helical" evidence="5">
    <location>
        <begin position="371"/>
        <end position="393"/>
    </location>
</feature>
<evidence type="ECO:0000313" key="6">
    <source>
        <dbReference type="EMBL" id="SHE94383.1"/>
    </source>
</evidence>
<comment type="subcellular location">
    <subcellularLocation>
        <location evidence="1">Membrane</location>
        <topology evidence="1">Multi-pass membrane protein</topology>
    </subcellularLocation>
</comment>
<feature type="transmembrane region" description="Helical" evidence="5">
    <location>
        <begin position="463"/>
        <end position="484"/>
    </location>
</feature>
<proteinExistence type="predicted"/>
<keyword evidence="4 5" id="KW-0472">Membrane</keyword>
<evidence type="ECO:0000256" key="1">
    <source>
        <dbReference type="ARBA" id="ARBA00004141"/>
    </source>
</evidence>
<feature type="transmembrane region" description="Helical" evidence="5">
    <location>
        <begin position="47"/>
        <end position="69"/>
    </location>
</feature>